<organism evidence="1 2">
    <name type="scientific">Funneliformis caledonium</name>
    <dbReference type="NCBI Taxonomy" id="1117310"/>
    <lineage>
        <taxon>Eukaryota</taxon>
        <taxon>Fungi</taxon>
        <taxon>Fungi incertae sedis</taxon>
        <taxon>Mucoromycota</taxon>
        <taxon>Glomeromycotina</taxon>
        <taxon>Glomeromycetes</taxon>
        <taxon>Glomerales</taxon>
        <taxon>Glomeraceae</taxon>
        <taxon>Funneliformis</taxon>
    </lineage>
</organism>
<sequence>MSQLNRVGLELNGKNNFETCLDCGKEQSNFGWCQECEINAFKANFKYWTSGNLEIDNFIRHTQLNASGSVDYLEYLDFEQFDLVENTNKRGAFSEIYSAIWLEGPRCIWDEGSEQWTRSGPIKIALKRLNNSQNMCKEYLNQLYKYHKCLQSGDLHTYLDEAQGSLSWREIVEMLWEISGGIDWITAICDEPVQSELSDQFDIAEEKKFSDLEKF</sequence>
<gene>
    <name evidence="1" type="ORF">FCALED_LOCUS16631</name>
</gene>
<proteinExistence type="predicted"/>
<dbReference type="Proteomes" id="UP000789570">
    <property type="component" value="Unassembled WGS sequence"/>
</dbReference>
<keyword evidence="2" id="KW-1185">Reference proteome</keyword>
<comment type="caution">
    <text evidence="1">The sequence shown here is derived from an EMBL/GenBank/DDBJ whole genome shotgun (WGS) entry which is preliminary data.</text>
</comment>
<feature type="non-terminal residue" evidence="1">
    <location>
        <position position="1"/>
    </location>
</feature>
<reference evidence="1" key="1">
    <citation type="submission" date="2021-06" db="EMBL/GenBank/DDBJ databases">
        <authorList>
            <person name="Kallberg Y."/>
            <person name="Tangrot J."/>
            <person name="Rosling A."/>
        </authorList>
    </citation>
    <scope>NUCLEOTIDE SEQUENCE</scope>
    <source>
        <strain evidence="1">UK204</strain>
    </source>
</reference>
<evidence type="ECO:0000313" key="1">
    <source>
        <dbReference type="EMBL" id="CAG8756168.1"/>
    </source>
</evidence>
<dbReference type="OrthoDB" id="2362960at2759"/>
<protein>
    <submittedName>
        <fullName evidence="1">3374_t:CDS:1</fullName>
    </submittedName>
</protein>
<evidence type="ECO:0000313" key="2">
    <source>
        <dbReference type="Proteomes" id="UP000789570"/>
    </source>
</evidence>
<name>A0A9N9IYM4_9GLOM</name>
<dbReference type="EMBL" id="CAJVPQ010020445">
    <property type="protein sequence ID" value="CAG8756168.1"/>
    <property type="molecule type" value="Genomic_DNA"/>
</dbReference>
<accession>A0A9N9IYM4</accession>
<dbReference type="AlphaFoldDB" id="A0A9N9IYM4"/>